<gene>
    <name evidence="4" type="ORF">DASB73_003820</name>
</gene>
<dbReference type="EMBL" id="BTGC01000001">
    <property type="protein sequence ID" value="GMM49424.1"/>
    <property type="molecule type" value="Genomic_DNA"/>
</dbReference>
<dbReference type="GO" id="GO:0008977">
    <property type="term" value="F:prephenate dehydrogenase (NAD+) activity"/>
    <property type="evidence" value="ECO:0007669"/>
    <property type="project" value="InterPro"/>
</dbReference>
<sequence>MTYTVGIIGLGAMGRLYAEKLSSNGFHVLACDTLENYDRFKSELQGPNIEILKDGHLVTRRSDYTIYSVEASNIEAVVAKYGPSAKMGSIVGGQTSCKAPEIDAFEKYLPADVSIIPIHSMHGPSVSTVGQPLAIVPHRLVAKDSLEIVKEILDCFKSRLVIISAKEHDKIAADVQAATHMAFLSMGTAWMNNKQYPWVNSRLCGGLENAKINIALRIYSNSWHVYAGLAITNPQAHVQTVSYAKSVTDLLKLMISNKHEELRERLYAAKRFVFQKVIDDPRHSLLLSDDLLGRFSLSNETDDHPKQNSHLSILAIADCWYHMKIIPYDHMICSTPLFRILLGITEFLFMTPNLLDNCIADSLSSYEYRGDDVEFVVAARSWSEAVQHGDFEAYRLMFEETQKFFKHMFPEASKIGNEMIKAINEYTAEQQNVVADK</sequence>
<dbReference type="PANTHER" id="PTHR21363:SF0">
    <property type="entry name" value="PREPHENATE DEHYDROGENASE [NADP(+)]"/>
    <property type="match status" value="1"/>
</dbReference>
<dbReference type="Gene3D" id="1.10.3660.10">
    <property type="entry name" value="6-phosphogluconate dehydrogenase C-terminal like domain"/>
    <property type="match status" value="2"/>
</dbReference>
<dbReference type="Gene3D" id="3.40.50.720">
    <property type="entry name" value="NAD(P)-binding Rossmann-like Domain"/>
    <property type="match status" value="1"/>
</dbReference>
<dbReference type="SUPFAM" id="SSF51735">
    <property type="entry name" value="NAD(P)-binding Rossmann-fold domains"/>
    <property type="match status" value="1"/>
</dbReference>
<keyword evidence="2" id="KW-0827">Tyrosine biosynthesis</keyword>
<dbReference type="EC" id="1.3.1.13" evidence="2"/>
<comment type="pathway">
    <text evidence="2">Amino-acid biosynthesis; L-tyrosine biosynthesis; (4-hydroxyphenyl)pyruvate from prephenate (NADP(+) route): step 1/1.</text>
</comment>
<keyword evidence="2" id="KW-0521">NADP</keyword>
<dbReference type="Pfam" id="PF03446">
    <property type="entry name" value="NAD_binding_2"/>
    <property type="match status" value="1"/>
</dbReference>
<dbReference type="Proteomes" id="UP001362899">
    <property type="component" value="Unassembled WGS sequence"/>
</dbReference>
<keyword evidence="5" id="KW-1185">Reference proteome</keyword>
<comment type="caution">
    <text evidence="4">The sequence shown here is derived from an EMBL/GenBank/DDBJ whole genome shotgun (WGS) entry which is preliminary data.</text>
</comment>
<accession>A0AAV5RD65</accession>
<dbReference type="InterPro" id="IPR008927">
    <property type="entry name" value="6-PGluconate_DH-like_C_sf"/>
</dbReference>
<evidence type="ECO:0000313" key="5">
    <source>
        <dbReference type="Proteomes" id="UP001362899"/>
    </source>
</evidence>
<keyword evidence="1 2" id="KW-0560">Oxidoreductase</keyword>
<proteinExistence type="inferred from homology"/>
<dbReference type="SUPFAM" id="SSF48179">
    <property type="entry name" value="6-phosphogluconate dehydrogenase C-terminal domain-like"/>
    <property type="match status" value="2"/>
</dbReference>
<dbReference type="GO" id="GO:0070403">
    <property type="term" value="F:NAD+ binding"/>
    <property type="evidence" value="ECO:0007669"/>
    <property type="project" value="TreeGrafter"/>
</dbReference>
<reference evidence="4 5" key="1">
    <citation type="journal article" date="2023" name="Elife">
        <title>Identification of key yeast species and microbe-microbe interactions impacting larval growth of Drosophila in the wild.</title>
        <authorList>
            <person name="Mure A."/>
            <person name="Sugiura Y."/>
            <person name="Maeda R."/>
            <person name="Honda K."/>
            <person name="Sakurai N."/>
            <person name="Takahashi Y."/>
            <person name="Watada M."/>
            <person name="Katoh T."/>
            <person name="Gotoh A."/>
            <person name="Gotoh Y."/>
            <person name="Taniguchi I."/>
            <person name="Nakamura K."/>
            <person name="Hayashi T."/>
            <person name="Katayama T."/>
            <person name="Uemura T."/>
            <person name="Hattori Y."/>
        </authorList>
    </citation>
    <scope>NUCLEOTIDE SEQUENCE [LARGE SCALE GENOMIC DNA]</scope>
    <source>
        <strain evidence="4 5">SB-73</strain>
    </source>
</reference>
<dbReference type="InterPro" id="IPR012385">
    <property type="entry name" value="Prephenate_DH_fun"/>
</dbReference>
<evidence type="ECO:0000313" key="4">
    <source>
        <dbReference type="EMBL" id="GMM49424.1"/>
    </source>
</evidence>
<evidence type="ECO:0000256" key="1">
    <source>
        <dbReference type="ARBA" id="ARBA00023002"/>
    </source>
</evidence>
<keyword evidence="2" id="KW-0028">Amino-acid biosynthesis</keyword>
<dbReference type="PANTHER" id="PTHR21363">
    <property type="entry name" value="PREPHENATE DEHYDROGENASE"/>
    <property type="match status" value="1"/>
</dbReference>
<dbReference type="GO" id="GO:0050661">
    <property type="term" value="F:NADP binding"/>
    <property type="evidence" value="ECO:0007669"/>
    <property type="project" value="InterPro"/>
</dbReference>
<dbReference type="AlphaFoldDB" id="A0AAV5RD65"/>
<dbReference type="InterPro" id="IPR050812">
    <property type="entry name" value="Preph/Arog_dehydrog"/>
</dbReference>
<protein>
    <recommendedName>
        <fullName evidence="2">Prephenate dehydrogenase [NADP(+)]</fullName>
        <shortName evidence="2">PRDH</shortName>
        <ecNumber evidence="2">1.3.1.13</ecNumber>
    </recommendedName>
</protein>
<evidence type="ECO:0000256" key="2">
    <source>
        <dbReference type="PIRNR" id="PIRNR036510"/>
    </source>
</evidence>
<comment type="catalytic activity">
    <reaction evidence="2">
        <text>prephenate + NADP(+) = 3-(4-hydroxyphenyl)pyruvate + CO2 + NADPH</text>
        <dbReference type="Rhea" id="RHEA:21640"/>
        <dbReference type="ChEBI" id="CHEBI:16526"/>
        <dbReference type="ChEBI" id="CHEBI:29934"/>
        <dbReference type="ChEBI" id="CHEBI:36242"/>
        <dbReference type="ChEBI" id="CHEBI:57783"/>
        <dbReference type="ChEBI" id="CHEBI:58349"/>
        <dbReference type="EC" id="1.3.1.13"/>
    </reaction>
</comment>
<dbReference type="GO" id="GO:0006571">
    <property type="term" value="P:tyrosine biosynthetic process"/>
    <property type="evidence" value="ECO:0007669"/>
    <property type="project" value="UniProtKB-UniRule"/>
</dbReference>
<dbReference type="InterPro" id="IPR003099">
    <property type="entry name" value="Prephen_DH"/>
</dbReference>
<name>A0AAV5RD65_STABA</name>
<organism evidence="4 5">
    <name type="scientific">Starmerella bacillaris</name>
    <name type="common">Yeast</name>
    <name type="synonym">Candida zemplinina</name>
    <dbReference type="NCBI Taxonomy" id="1247836"/>
    <lineage>
        <taxon>Eukaryota</taxon>
        <taxon>Fungi</taxon>
        <taxon>Dikarya</taxon>
        <taxon>Ascomycota</taxon>
        <taxon>Saccharomycotina</taxon>
        <taxon>Dipodascomycetes</taxon>
        <taxon>Dipodascales</taxon>
        <taxon>Trichomonascaceae</taxon>
        <taxon>Starmerella</taxon>
    </lineage>
</organism>
<dbReference type="PIRSF" id="PIRSF036510">
    <property type="entry name" value="PDH_fung"/>
    <property type="match status" value="1"/>
</dbReference>
<keyword evidence="2" id="KW-0057">Aromatic amino acid biosynthesis</keyword>
<feature type="domain" description="Prephenate/arogenate dehydrogenase" evidence="3">
    <location>
        <begin position="3"/>
        <end position="284"/>
    </location>
</feature>
<dbReference type="InterPro" id="IPR036291">
    <property type="entry name" value="NAD(P)-bd_dom_sf"/>
</dbReference>
<dbReference type="PROSITE" id="PS51176">
    <property type="entry name" value="PDH_ADH"/>
    <property type="match status" value="1"/>
</dbReference>
<dbReference type="GO" id="GO:0004665">
    <property type="term" value="F:prephenate dehydrogenase (NADP+) activity"/>
    <property type="evidence" value="ECO:0007669"/>
    <property type="project" value="UniProtKB-UniRule"/>
</dbReference>
<comment type="similarity">
    <text evidence="2">Belongs to the prephenate/arogenate dehydrogenase family.</text>
</comment>
<evidence type="ECO:0000259" key="3">
    <source>
        <dbReference type="PROSITE" id="PS51176"/>
    </source>
</evidence>
<dbReference type="InterPro" id="IPR006115">
    <property type="entry name" value="6PGDH_NADP-bd"/>
</dbReference>